<dbReference type="Proteomes" id="UP000031327">
    <property type="component" value="Unassembled WGS sequence"/>
</dbReference>
<reference evidence="1 2" key="1">
    <citation type="submission" date="2014-12" db="EMBL/GenBank/DDBJ databases">
        <title>Draft Genome Sequence of Pseudoalteromonas luteoviolacea HI1.</title>
        <authorList>
            <person name="Asahina A.Y."/>
            <person name="Hadfield M.G."/>
        </authorList>
    </citation>
    <scope>NUCLEOTIDE SEQUENCE [LARGE SCALE GENOMIC DNA]</scope>
    <source>
        <strain evidence="1 2">HI1</strain>
    </source>
</reference>
<gene>
    <name evidence="1" type="ORF">JF50_16245</name>
</gene>
<evidence type="ECO:0000313" key="1">
    <source>
        <dbReference type="EMBL" id="KID55893.1"/>
    </source>
</evidence>
<protein>
    <recommendedName>
        <fullName evidence="3">DUF1826 domain-containing protein</fullName>
    </recommendedName>
</protein>
<evidence type="ECO:0000313" key="2">
    <source>
        <dbReference type="Proteomes" id="UP000031327"/>
    </source>
</evidence>
<comment type="caution">
    <text evidence="1">The sequence shown here is derived from an EMBL/GenBank/DDBJ whole genome shotgun (WGS) entry which is preliminary data.</text>
</comment>
<dbReference type="Pfam" id="PF08856">
    <property type="entry name" value="DUF1826"/>
    <property type="match status" value="1"/>
</dbReference>
<organism evidence="1 2">
    <name type="scientific">Pseudoalteromonas luteoviolacea</name>
    <dbReference type="NCBI Taxonomy" id="43657"/>
    <lineage>
        <taxon>Bacteria</taxon>
        <taxon>Pseudomonadati</taxon>
        <taxon>Pseudomonadota</taxon>
        <taxon>Gammaproteobacteria</taxon>
        <taxon>Alteromonadales</taxon>
        <taxon>Pseudoalteromonadaceae</taxon>
        <taxon>Pseudoalteromonas</taxon>
    </lineage>
</organism>
<accession>A0A0C1MN07</accession>
<dbReference type="AlphaFoldDB" id="A0A0C1MN07"/>
<dbReference type="RefSeq" id="WP_039610465.1">
    <property type="nucleotide sequence ID" value="NZ_JWIC01000007.1"/>
</dbReference>
<dbReference type="InterPro" id="IPR014955">
    <property type="entry name" value="DUF1826"/>
</dbReference>
<proteinExistence type="predicted"/>
<dbReference type="EMBL" id="JWIC01000007">
    <property type="protein sequence ID" value="KID55893.1"/>
    <property type="molecule type" value="Genomic_DNA"/>
</dbReference>
<name>A0A0C1MN07_9GAMM</name>
<sequence>MSVNSEVSVPSTSTKYLIEDSASVLSKIYETDTALTCFCCPSSWAKSNAAIHYVKKAQDSHFQYQGAIDRELFDRIRAMFSSTTHGDLLFEHIELMLVMFEELLEPKEIGLRILPSHYSISPAFHFQNGIVKMMSTLGGSGERWLEKDFVQYHPLEKNQLAPAIKQPKACDVNTLCNGDIALVKGKNWVDQEHNAVVCASPTFDNEESKLCIYIDYIS</sequence>
<evidence type="ECO:0008006" key="3">
    <source>
        <dbReference type="Google" id="ProtNLM"/>
    </source>
</evidence>
<dbReference type="OrthoDB" id="5342505at2"/>